<dbReference type="PANTHER" id="PTHR34405:SF3">
    <property type="entry name" value="CRISPR-ASSOCIATED ENDORIBONUCLEASE CAS2 3"/>
    <property type="match status" value="1"/>
</dbReference>
<feature type="binding site" evidence="9">
    <location>
        <position position="11"/>
    </location>
    <ligand>
        <name>Mg(2+)</name>
        <dbReference type="ChEBI" id="CHEBI:18420"/>
        <note>catalytic</note>
    </ligand>
</feature>
<name>A0ABX8SAX9_9ACTN</name>
<dbReference type="PANTHER" id="PTHR34405">
    <property type="entry name" value="CRISPR-ASSOCIATED ENDORIBONUCLEASE CAS2"/>
    <property type="match status" value="1"/>
</dbReference>
<keyword evidence="7 9" id="KW-0460">Magnesium</keyword>
<keyword evidence="6 9" id="KW-0378">Hydrolase</keyword>
<sequence>MARRRHLIAYDISDPTRLRRVCKVMEAYGERLQYSVFLCDLSPLERSQWRTDIHDQMNYGEDSVVIIDMGPLHSCAEVTTLGVPRRLPAPGSLVL</sequence>
<comment type="similarity">
    <text evidence="2 9">Belongs to the CRISPR-associated endoribonuclease Cas2 protein family.</text>
</comment>
<dbReference type="EMBL" id="CP079105">
    <property type="protein sequence ID" value="QXQ14337.1"/>
    <property type="molecule type" value="Genomic_DNA"/>
</dbReference>
<evidence type="ECO:0000256" key="2">
    <source>
        <dbReference type="ARBA" id="ARBA00009959"/>
    </source>
</evidence>
<evidence type="ECO:0000256" key="3">
    <source>
        <dbReference type="ARBA" id="ARBA00022722"/>
    </source>
</evidence>
<accession>A0ABX8SAX9</accession>
<reference evidence="10" key="1">
    <citation type="submission" date="2021-07" db="EMBL/GenBank/DDBJ databases">
        <title>Candidatus Kaistella beijingensis sp. nov. isolated from a municipal wastewater treatment plant is involved in sludge foaming.</title>
        <authorList>
            <person name="Song Y."/>
            <person name="Liu S.-J."/>
        </authorList>
    </citation>
    <scope>NUCLEOTIDE SEQUENCE</scope>
    <source>
        <strain evidence="10">DSM 43998</strain>
    </source>
</reference>
<keyword evidence="4 9" id="KW-0479">Metal-binding</keyword>
<proteinExistence type="inferred from homology"/>
<comment type="subunit">
    <text evidence="9">Homodimer, forms a heterotetramer with a Cas1 homodimer.</text>
</comment>
<protein>
    <recommendedName>
        <fullName evidence="9">CRISPR-associated endoribonuclease Cas2</fullName>
        <ecNumber evidence="9">3.1.-.-</ecNumber>
    </recommendedName>
</protein>
<evidence type="ECO:0000256" key="9">
    <source>
        <dbReference type="HAMAP-Rule" id="MF_01471"/>
    </source>
</evidence>
<evidence type="ECO:0000256" key="5">
    <source>
        <dbReference type="ARBA" id="ARBA00022759"/>
    </source>
</evidence>
<gene>
    <name evidence="9 10" type="primary">cas2</name>
    <name evidence="10" type="ORF">KV203_02620</name>
</gene>
<dbReference type="RefSeq" id="WP_066466825.1">
    <property type="nucleotide sequence ID" value="NZ_CBCRUZ010000003.1"/>
</dbReference>
<keyword evidence="11" id="KW-1185">Reference proteome</keyword>
<dbReference type="Proteomes" id="UP000887023">
    <property type="component" value="Chromosome"/>
</dbReference>
<keyword evidence="5 9" id="KW-0255">Endonuclease</keyword>
<dbReference type="HAMAP" id="MF_01471">
    <property type="entry name" value="Cas2"/>
    <property type="match status" value="1"/>
</dbReference>
<dbReference type="InterPro" id="IPR019199">
    <property type="entry name" value="Virulence_VapD/CRISPR_Cas2"/>
</dbReference>
<dbReference type="SUPFAM" id="SSF143430">
    <property type="entry name" value="TTP0101/SSO1404-like"/>
    <property type="match status" value="1"/>
</dbReference>
<dbReference type="Gene3D" id="3.30.70.240">
    <property type="match status" value="1"/>
</dbReference>
<dbReference type="GO" id="GO:0004519">
    <property type="term" value="F:endonuclease activity"/>
    <property type="evidence" value="ECO:0007669"/>
    <property type="project" value="UniProtKB-KW"/>
</dbReference>
<dbReference type="EC" id="3.1.-.-" evidence="9"/>
<evidence type="ECO:0000256" key="4">
    <source>
        <dbReference type="ARBA" id="ARBA00022723"/>
    </source>
</evidence>
<comment type="function">
    <text evidence="9">CRISPR (clustered regularly interspaced short palindromic repeat), is an adaptive immune system that provides protection against mobile genetic elements (viruses, transposable elements and conjugative plasmids). CRISPR clusters contain sequences complementary to antecedent mobile elements and target invading nucleic acids. CRISPR clusters are transcribed and processed into CRISPR RNA (crRNA). Functions as a ssRNA-specific endoribonuclease. Involved in the integration of spacer DNA into the CRISPR cassette.</text>
</comment>
<evidence type="ECO:0000256" key="8">
    <source>
        <dbReference type="ARBA" id="ARBA00023118"/>
    </source>
</evidence>
<comment type="cofactor">
    <cofactor evidence="1 9">
        <name>Mg(2+)</name>
        <dbReference type="ChEBI" id="CHEBI:18420"/>
    </cofactor>
</comment>
<evidence type="ECO:0000313" key="11">
    <source>
        <dbReference type="Proteomes" id="UP000887023"/>
    </source>
</evidence>
<evidence type="ECO:0000256" key="7">
    <source>
        <dbReference type="ARBA" id="ARBA00022842"/>
    </source>
</evidence>
<dbReference type="InterPro" id="IPR021127">
    <property type="entry name" value="CRISPR_associated_Cas2"/>
</dbReference>
<dbReference type="CDD" id="cd09725">
    <property type="entry name" value="Cas2_I_II_III"/>
    <property type="match status" value="1"/>
</dbReference>
<organism evidence="10 11">
    <name type="scientific">Skermania pinensis</name>
    <dbReference type="NCBI Taxonomy" id="39122"/>
    <lineage>
        <taxon>Bacteria</taxon>
        <taxon>Bacillati</taxon>
        <taxon>Actinomycetota</taxon>
        <taxon>Actinomycetes</taxon>
        <taxon>Mycobacteriales</taxon>
        <taxon>Gordoniaceae</taxon>
        <taxon>Skermania</taxon>
    </lineage>
</organism>
<dbReference type="NCBIfam" id="TIGR01573">
    <property type="entry name" value="cas2"/>
    <property type="match status" value="1"/>
</dbReference>
<evidence type="ECO:0000256" key="1">
    <source>
        <dbReference type="ARBA" id="ARBA00001946"/>
    </source>
</evidence>
<evidence type="ECO:0000256" key="6">
    <source>
        <dbReference type="ARBA" id="ARBA00022801"/>
    </source>
</evidence>
<dbReference type="Pfam" id="PF09827">
    <property type="entry name" value="CRISPR_Cas2"/>
    <property type="match status" value="1"/>
</dbReference>
<keyword evidence="3 9" id="KW-0540">Nuclease</keyword>
<evidence type="ECO:0000313" key="10">
    <source>
        <dbReference type="EMBL" id="QXQ14337.1"/>
    </source>
</evidence>
<keyword evidence="8 9" id="KW-0051">Antiviral defense</keyword>